<evidence type="ECO:0000313" key="3">
    <source>
        <dbReference type="EMBL" id="GMI38041.1"/>
    </source>
</evidence>
<organism evidence="3 4">
    <name type="scientific">Triparma columacea</name>
    <dbReference type="NCBI Taxonomy" id="722753"/>
    <lineage>
        <taxon>Eukaryota</taxon>
        <taxon>Sar</taxon>
        <taxon>Stramenopiles</taxon>
        <taxon>Ochrophyta</taxon>
        <taxon>Bolidophyceae</taxon>
        <taxon>Parmales</taxon>
        <taxon>Triparmaceae</taxon>
        <taxon>Triparma</taxon>
    </lineage>
</organism>
<feature type="compositionally biased region" description="Basic and acidic residues" evidence="1">
    <location>
        <begin position="395"/>
        <end position="409"/>
    </location>
</feature>
<feature type="compositionally biased region" description="Low complexity" evidence="1">
    <location>
        <begin position="58"/>
        <end position="69"/>
    </location>
</feature>
<evidence type="ECO:0000256" key="1">
    <source>
        <dbReference type="SAM" id="MobiDB-lite"/>
    </source>
</evidence>
<evidence type="ECO:0000313" key="4">
    <source>
        <dbReference type="Proteomes" id="UP001165065"/>
    </source>
</evidence>
<feature type="compositionally biased region" description="Low complexity" evidence="1">
    <location>
        <begin position="81"/>
        <end position="102"/>
    </location>
</feature>
<accession>A0A9W7G8X8</accession>
<reference evidence="4" key="1">
    <citation type="journal article" date="2023" name="Commun. Biol.">
        <title>Genome analysis of Parmales, the sister group of diatoms, reveals the evolutionary specialization of diatoms from phago-mixotrophs to photoautotrophs.</title>
        <authorList>
            <person name="Ban H."/>
            <person name="Sato S."/>
            <person name="Yoshikawa S."/>
            <person name="Yamada K."/>
            <person name="Nakamura Y."/>
            <person name="Ichinomiya M."/>
            <person name="Sato N."/>
            <person name="Blanc-Mathieu R."/>
            <person name="Endo H."/>
            <person name="Kuwata A."/>
            <person name="Ogata H."/>
        </authorList>
    </citation>
    <scope>NUCLEOTIDE SEQUENCE [LARGE SCALE GENOMIC DNA]</scope>
</reference>
<evidence type="ECO:0000256" key="2">
    <source>
        <dbReference type="SAM" id="Phobius"/>
    </source>
</evidence>
<dbReference type="AlphaFoldDB" id="A0A9W7G8X8"/>
<keyword evidence="4" id="KW-1185">Reference proteome</keyword>
<comment type="caution">
    <text evidence="3">The sequence shown here is derived from an EMBL/GenBank/DDBJ whole genome shotgun (WGS) entry which is preliminary data.</text>
</comment>
<name>A0A9W7G8X8_9STRA</name>
<dbReference type="Proteomes" id="UP001165065">
    <property type="component" value="Unassembled WGS sequence"/>
</dbReference>
<feature type="region of interest" description="Disordered" evidence="1">
    <location>
        <begin position="395"/>
        <end position="426"/>
    </location>
</feature>
<feature type="transmembrane region" description="Helical" evidence="2">
    <location>
        <begin position="358"/>
        <end position="378"/>
    </location>
</feature>
<sequence>MKGCKAGYAKKACSSDIDGCTAAVNTQYTDYCELCPADTYSEGFSLAARGECTDCDSGKTTNGKTGSTSAEACVDGEDGNSSTTDAPTASSSSTKAPTATAPSPSPAPAPAASVCEKLKKALPSAIVENTECHDSPAGAKLTASLSLEPEYPTGTKTAIEAALSLAGVPTPLKVDLKLNLEFDLCGADAENPMKFAVSMSEENLGLDDMKIFEMKGGSGELTKTFNSPITVPPAPNPGVVFVVFKVTMSGDTASSKIQVSIDLLTKYPFLQVTPPKIINKEATIYSHELFSEEISLKTECDKNHKGYDCFKTSSPTNVNGKGSEFDTCVPQTLVRKAAADGGMKAAGAAGEGGSIGGAFAGALVLGLVVAGAGVGLAVKYKVFSVNEEKVKELKDKGSSQVKGLKEKVKGLKKPSTSSEAPDTKDAAFDMNTIEEGKKDAKVVKANPVT</sequence>
<keyword evidence="2" id="KW-1133">Transmembrane helix</keyword>
<protein>
    <submittedName>
        <fullName evidence="3">Uncharacterized protein</fullName>
    </submittedName>
</protein>
<dbReference type="OrthoDB" id="10436702at2759"/>
<keyword evidence="2" id="KW-0812">Transmembrane</keyword>
<keyword evidence="2" id="KW-0472">Membrane</keyword>
<proteinExistence type="predicted"/>
<gene>
    <name evidence="3" type="ORF">TrCOL_g1555</name>
</gene>
<feature type="region of interest" description="Disordered" evidence="1">
    <location>
        <begin position="56"/>
        <end position="112"/>
    </location>
</feature>
<dbReference type="EMBL" id="BRYA01000079">
    <property type="protein sequence ID" value="GMI38041.1"/>
    <property type="molecule type" value="Genomic_DNA"/>
</dbReference>